<keyword evidence="5" id="KW-1185">Reference proteome</keyword>
<feature type="region of interest" description="Disordered" evidence="2">
    <location>
        <begin position="168"/>
        <end position="190"/>
    </location>
</feature>
<feature type="region of interest" description="Disordered" evidence="2">
    <location>
        <begin position="1477"/>
        <end position="1503"/>
    </location>
</feature>
<evidence type="ECO:0000256" key="1">
    <source>
        <dbReference type="ARBA" id="ARBA00009112"/>
    </source>
</evidence>
<feature type="region of interest" description="Disordered" evidence="2">
    <location>
        <begin position="228"/>
        <end position="254"/>
    </location>
</feature>
<dbReference type="GO" id="GO:0000124">
    <property type="term" value="C:SAGA complex"/>
    <property type="evidence" value="ECO:0007669"/>
    <property type="project" value="InterPro"/>
</dbReference>
<feature type="region of interest" description="Disordered" evidence="2">
    <location>
        <begin position="1776"/>
        <end position="1808"/>
    </location>
</feature>
<dbReference type="Proteomes" id="UP000594454">
    <property type="component" value="Chromosome 2"/>
</dbReference>
<dbReference type="FunCoup" id="A0A7R8UHH9">
    <property type="interactions" value="411"/>
</dbReference>
<feature type="region of interest" description="Disordered" evidence="2">
    <location>
        <begin position="951"/>
        <end position="991"/>
    </location>
</feature>
<feature type="compositionally biased region" description="Polar residues" evidence="2">
    <location>
        <begin position="1407"/>
        <end position="1431"/>
    </location>
</feature>
<dbReference type="PANTHER" id="PTHR13526:SF8">
    <property type="entry name" value="TRANSCRIPTION FACTOR SPT20 HOMOLOG"/>
    <property type="match status" value="1"/>
</dbReference>
<evidence type="ECO:0000256" key="2">
    <source>
        <dbReference type="SAM" id="MobiDB-lite"/>
    </source>
</evidence>
<feature type="compositionally biased region" description="Polar residues" evidence="2">
    <location>
        <begin position="1382"/>
        <end position="1396"/>
    </location>
</feature>
<dbReference type="PANTHER" id="PTHR13526">
    <property type="entry name" value="TRANSCRIPTION FACTOR SPT20 HOMOLOG"/>
    <property type="match status" value="1"/>
</dbReference>
<evidence type="ECO:0000259" key="3">
    <source>
        <dbReference type="Pfam" id="PF12090"/>
    </source>
</evidence>
<dbReference type="GO" id="GO:0003712">
    <property type="term" value="F:transcription coregulator activity"/>
    <property type="evidence" value="ECO:0007669"/>
    <property type="project" value="InterPro"/>
</dbReference>
<dbReference type="EMBL" id="LR899010">
    <property type="protein sequence ID" value="CAD7080990.1"/>
    <property type="molecule type" value="Genomic_DNA"/>
</dbReference>
<dbReference type="GO" id="GO:0006357">
    <property type="term" value="P:regulation of transcription by RNA polymerase II"/>
    <property type="evidence" value="ECO:0007669"/>
    <property type="project" value="TreeGrafter"/>
</dbReference>
<sequence>MQSLDSSCQEADTIINDALLKLKGSSLQSNASNTFRQPHLLQSQQNHQYQTHEAQQPHHNYIHQTGSIGGLNTLSYHPPQYLFDTPDLPTEFPTISQLGDHELLSSVNSVAEQHQQIQSMSPPSLLSNIASIISPSPVVPECLLNVSPPSPTLNSLKPEKRPLLTSLASSDNFSSSNQLSNSSSPSKKPKLTNFSIYGEGTASSTSASSSILQPLLSSSSSLANNSNNAKFLSTSAPSSQQQPQSSIGDNKGNVDQFRSSKVVYSTSVNSNLLNHPIAGGSNSGIGAHQANIVSSSPQGAASSSPSPSQQSHTANPLASSSASTGGATAASSSSSSTAFFDIHDKIRELYLYLLIHDEKALKENRKRHRSRSFVLERLVEREKLNTIVLNLYPGNKGYSLAFYQDDNQIEALNDSAVNSASASNDCISSSTILGDGGGGPGGGGGGGGALFEGSGGLASNVGSSTALTGNSGVKHGTNGASSSRLKQTQISNNSLNNKNSNNLLSSKADIVDLDIILGGGGDNLKSTNIFDNYNMNATTLNAEDNMFVQSSSTAAASVDNNPDKDDDDNLVEVMSWPYEVDDLLNSIDKEELPIFISDLLETRIPNVFYSGCVICQVRDYRQTFPISSNSCDIYHVLLKPTNEVLYSDINQLSIDSDISSDDKLILESQLILATSEPLCLDPDPKIGRHAINSQHRKQMWNTSPLRRQMKKYSQISINRKRKIDQFTHHYGLELCDYLQRLRQRPRPLPTVPIGVAGASRNATNSNTTTHMLASISKLQKKPSEILRPIRAPNLDYPPLSDPGTVDVLSLAKAYPHKNREAKEDFLPVLIEEYTLESDRENGHVYLIKLSIYQRPATAEYLGELYVDRIYKQGGEHKGESCRFSLGTRAYANRYIQQFTEIFTEEGRKSVRIIHRVPGQPAKVSWTSGYRPANYQDQQKLQQTQQQIDLNAAAQNQQQQQTQIPHQSHHQQVQAVASISQQSTQPQPQQIQQTFQTNQIITPTLNATSPNQLPGNQQLNINLQSGNIVGITTAGNVQQLRQTTQQIFDTSGNSVNVQTQPGQQISLNNGSLVLVKQQPSSSGVPATLAIQTSSNNQQKAQIVSNGGQITAANSIRAQLAANVPILQAQLKAGPIVAGQHQQQIIQQKVANLNQTNNPNANTYVTGFMNVSNAFQQQQQQQTQQQQTQQVQVQQHTSQNKSANNAAILSLLNSAPAAMTSTPISSTFNATTVQQGQTIVQQQQQPHQSISAEQLLQQPPRKTNEVIQNLLSNNIRKINMAGNNNQAVAGQNRATNLIAVGLPSDGSGNQSVRVTMSALASQLASPPALMTNSNFGFTNASTNNNNNVTISNNNIKILNNAGQRIISASALRRDSLATAAPSPGSDSNASNTSGTSNLGFAMPGLNPLLATSPSSGSDQSQVTSHGASGNVGNVTTLTNQALYERLNSGSGTNTSSGLSPQQPANVTKNLVQHVSNVQSPAASISPMSSPPPQPSPQQVQVQQAGQTTTLTLQGINLQSLQGAMATFPGLQNVQVQIPGLPQTISLPLSNTQLASASGNVSGNPQGAGQQATSLLVSVPVTSTTQVNTMQTVPGGCGTVVSAVPATGAATQTVVLTNAGNAGNSQTGSMLSLPIAQLVASGVKGLNSQTLRTATVSGGTSNNVINANIIQTSNGNGSMNNAGGQSLPGAVNIGNSIQLLGTLQQRPRSIQVVGAKPIANRGQLTQRNLPNTTLKLTTAPAGPTQITTTANLTATPLVMSTQKLHLKLQKQNAAILQQQQQQHAQQQQTQSSHHPQQQQQLPNQQQQQHIQTALTQNLATIAAANQKRRRSATDVNK</sequence>
<feature type="compositionally biased region" description="Low complexity" evidence="2">
    <location>
        <begin position="228"/>
        <end position="246"/>
    </location>
</feature>
<feature type="region of interest" description="Disordered" evidence="2">
    <location>
        <begin position="293"/>
        <end position="333"/>
    </location>
</feature>
<gene>
    <name evidence="4" type="ORF">HERILL_LOCUS4117</name>
</gene>
<dbReference type="Pfam" id="PF12090">
    <property type="entry name" value="Spt20_SEP"/>
    <property type="match status" value="1"/>
</dbReference>
<accession>A0A7R8UHH9</accession>
<proteinExistence type="inferred from homology"/>
<evidence type="ECO:0000313" key="5">
    <source>
        <dbReference type="Proteomes" id="UP000594454"/>
    </source>
</evidence>
<evidence type="ECO:0000313" key="4">
    <source>
        <dbReference type="EMBL" id="CAD7080990.1"/>
    </source>
</evidence>
<name>A0A7R8UHH9_HERIL</name>
<dbReference type="InterPro" id="IPR046468">
    <property type="entry name" value="Spt20-like_SEP"/>
</dbReference>
<feature type="domain" description="Spt20-like SEP" evidence="3">
    <location>
        <begin position="578"/>
        <end position="695"/>
    </location>
</feature>
<feature type="region of interest" description="Disordered" evidence="2">
    <location>
        <begin position="1375"/>
        <end position="1431"/>
    </location>
</feature>
<reference evidence="4 5" key="1">
    <citation type="submission" date="2020-11" db="EMBL/GenBank/DDBJ databases">
        <authorList>
            <person name="Wallbank WR R."/>
            <person name="Pardo Diaz C."/>
            <person name="Kozak K."/>
            <person name="Martin S."/>
            <person name="Jiggins C."/>
            <person name="Moest M."/>
            <person name="Warren A I."/>
            <person name="Generalovic N T."/>
            <person name="Byers J.R.P. K."/>
            <person name="Montejo-Kovacevich G."/>
            <person name="Yen C E."/>
        </authorList>
    </citation>
    <scope>NUCLEOTIDE SEQUENCE [LARGE SCALE GENOMIC DNA]</scope>
</reference>
<dbReference type="InterPro" id="IPR021950">
    <property type="entry name" value="Spt20"/>
</dbReference>
<feature type="compositionally biased region" description="Low complexity" evidence="2">
    <location>
        <begin position="318"/>
        <end position="333"/>
    </location>
</feature>
<dbReference type="OrthoDB" id="1932706at2759"/>
<protein>
    <recommendedName>
        <fullName evidence="3">Spt20-like SEP domain-containing protein</fullName>
    </recommendedName>
</protein>
<dbReference type="InParanoid" id="A0A7R8UHH9"/>
<comment type="similarity">
    <text evidence="1">Belongs to the SPT20 family.</text>
</comment>
<dbReference type="OMA" id="KHDYGLV"/>
<feature type="compositionally biased region" description="Low complexity" evidence="2">
    <location>
        <begin position="168"/>
        <end position="186"/>
    </location>
</feature>
<feature type="compositionally biased region" description="Low complexity" evidence="2">
    <location>
        <begin position="294"/>
        <end position="311"/>
    </location>
</feature>
<organism evidence="4 5">
    <name type="scientific">Hermetia illucens</name>
    <name type="common">Black soldier fly</name>
    <dbReference type="NCBI Taxonomy" id="343691"/>
    <lineage>
        <taxon>Eukaryota</taxon>
        <taxon>Metazoa</taxon>
        <taxon>Ecdysozoa</taxon>
        <taxon>Arthropoda</taxon>
        <taxon>Hexapoda</taxon>
        <taxon>Insecta</taxon>
        <taxon>Pterygota</taxon>
        <taxon>Neoptera</taxon>
        <taxon>Endopterygota</taxon>
        <taxon>Diptera</taxon>
        <taxon>Brachycera</taxon>
        <taxon>Stratiomyomorpha</taxon>
        <taxon>Stratiomyidae</taxon>
        <taxon>Hermetiinae</taxon>
        <taxon>Hermetia</taxon>
    </lineage>
</organism>